<evidence type="ECO:0000313" key="5">
    <source>
        <dbReference type="Proteomes" id="UP000509510"/>
    </source>
</evidence>
<dbReference type="OrthoDB" id="341259at2759"/>
<keyword evidence="2 3" id="KW-0040">ANK repeat</keyword>
<dbReference type="InterPro" id="IPR036770">
    <property type="entry name" value="Ankyrin_rpt-contain_sf"/>
</dbReference>
<dbReference type="PROSITE" id="PS50088">
    <property type="entry name" value="ANK_REPEAT"/>
    <property type="match status" value="1"/>
</dbReference>
<dbReference type="GeneID" id="55994338"/>
<reference evidence="5" key="1">
    <citation type="submission" date="2020-06" db="EMBL/GenBank/DDBJ databases">
        <title>A chromosome-scale genome assembly of Talaromyces rugulosus W13939.</title>
        <authorList>
            <person name="Wang B."/>
            <person name="Guo L."/>
            <person name="Ye K."/>
            <person name="Wang L."/>
        </authorList>
    </citation>
    <scope>NUCLEOTIDE SEQUENCE [LARGE SCALE GENOMIC DNA]</scope>
    <source>
        <strain evidence="5">W13939</strain>
    </source>
</reference>
<evidence type="ECO:0000256" key="1">
    <source>
        <dbReference type="ARBA" id="ARBA00022737"/>
    </source>
</evidence>
<dbReference type="InterPro" id="IPR002110">
    <property type="entry name" value="Ankyrin_rpt"/>
</dbReference>
<evidence type="ECO:0000313" key="4">
    <source>
        <dbReference type="EMBL" id="QKX59705.1"/>
    </source>
</evidence>
<protein>
    <submittedName>
        <fullName evidence="4">Uncharacterized protein</fullName>
    </submittedName>
</protein>
<dbReference type="SMART" id="SM00248">
    <property type="entry name" value="ANK"/>
    <property type="match status" value="5"/>
</dbReference>
<dbReference type="Gene3D" id="1.25.40.20">
    <property type="entry name" value="Ankyrin repeat-containing domain"/>
    <property type="match status" value="1"/>
</dbReference>
<dbReference type="RefSeq" id="XP_035345882.1">
    <property type="nucleotide sequence ID" value="XM_035489989.1"/>
</dbReference>
<dbReference type="AlphaFoldDB" id="A0A7H8R1W4"/>
<keyword evidence="1" id="KW-0677">Repeat</keyword>
<dbReference type="PANTHER" id="PTHR24198:SF165">
    <property type="entry name" value="ANKYRIN REPEAT-CONTAINING PROTEIN-RELATED"/>
    <property type="match status" value="1"/>
</dbReference>
<feature type="repeat" description="ANK" evidence="3">
    <location>
        <begin position="236"/>
        <end position="268"/>
    </location>
</feature>
<evidence type="ECO:0000256" key="2">
    <source>
        <dbReference type="ARBA" id="ARBA00023043"/>
    </source>
</evidence>
<dbReference type="KEGG" id="trg:TRUGW13939_06845"/>
<dbReference type="Pfam" id="PF12796">
    <property type="entry name" value="Ank_2"/>
    <property type="match status" value="1"/>
</dbReference>
<dbReference type="SUPFAM" id="SSF48403">
    <property type="entry name" value="Ankyrin repeat"/>
    <property type="match status" value="1"/>
</dbReference>
<dbReference type="PANTHER" id="PTHR24198">
    <property type="entry name" value="ANKYRIN REPEAT AND PROTEIN KINASE DOMAIN-CONTAINING PROTEIN"/>
    <property type="match status" value="1"/>
</dbReference>
<keyword evidence="5" id="KW-1185">Reference proteome</keyword>
<proteinExistence type="predicted"/>
<accession>A0A7H8R1W4</accession>
<dbReference type="Proteomes" id="UP000509510">
    <property type="component" value="Chromosome IV"/>
</dbReference>
<name>A0A7H8R1W4_TALRU</name>
<gene>
    <name evidence="4" type="ORF">TRUGW13939_06845</name>
</gene>
<sequence>MTINNHYRGSSVVVDKFVEISDYILDRVNHLPETRLEMRSKHINILLDEIEDGPLRIIDPYMLHWVLSSSTPCIDNGWWDDWCLTPPFTGFGDYEFEAPYSNHLHDSQGAAVIIAARSNDVALLELLIMEGSEYPIDLVIGDPLNYAAKEGFEDVARLLIHMKGAVPVYEELLIPYDIPDNIPDNISYVSHDELDFGRTWDFDLTGIHFAAQYGSASILRTMIALGFNLEVTTTMANQTALHIASIYDSQDFARVLLQHIRDVNPKDADGNTPLFYAAKNYQSGVFRVLLADMRVDINLKDYKEVSILSRAIMNQSTKDIELILARKDLIIDFRDSEILDALTYAILNGSEAVVKLLVKLD</sequence>
<evidence type="ECO:0000256" key="3">
    <source>
        <dbReference type="PROSITE-ProRule" id="PRU00023"/>
    </source>
</evidence>
<dbReference type="EMBL" id="CP055901">
    <property type="protein sequence ID" value="QKX59705.1"/>
    <property type="molecule type" value="Genomic_DNA"/>
</dbReference>
<organism evidence="4 5">
    <name type="scientific">Talaromyces rugulosus</name>
    <name type="common">Penicillium rugulosum</name>
    <dbReference type="NCBI Taxonomy" id="121627"/>
    <lineage>
        <taxon>Eukaryota</taxon>
        <taxon>Fungi</taxon>
        <taxon>Dikarya</taxon>
        <taxon>Ascomycota</taxon>
        <taxon>Pezizomycotina</taxon>
        <taxon>Eurotiomycetes</taxon>
        <taxon>Eurotiomycetidae</taxon>
        <taxon>Eurotiales</taxon>
        <taxon>Trichocomaceae</taxon>
        <taxon>Talaromyces</taxon>
        <taxon>Talaromyces sect. Islandici</taxon>
    </lineage>
</organism>